<feature type="repeat" description="ANK" evidence="3">
    <location>
        <begin position="91"/>
        <end position="123"/>
    </location>
</feature>
<evidence type="ECO:0000313" key="5">
    <source>
        <dbReference type="Proteomes" id="UP000002630"/>
    </source>
</evidence>
<feature type="repeat" description="ANK" evidence="3">
    <location>
        <begin position="273"/>
        <end position="309"/>
    </location>
</feature>
<feature type="repeat" description="ANK" evidence="3">
    <location>
        <begin position="58"/>
        <end position="90"/>
    </location>
</feature>
<dbReference type="PROSITE" id="PS50297">
    <property type="entry name" value="ANK_REP_REGION"/>
    <property type="match status" value="6"/>
</dbReference>
<dbReference type="Proteomes" id="UP000002630">
    <property type="component" value="Linkage Group LG09"/>
</dbReference>
<dbReference type="Gene3D" id="1.25.40.20">
    <property type="entry name" value="Ankyrin repeat-containing domain"/>
    <property type="match status" value="3"/>
</dbReference>
<proteinExistence type="predicted"/>
<dbReference type="STRING" id="2880.D8LCR2"/>
<dbReference type="EMBL" id="FN647789">
    <property type="protein sequence ID" value="CBN79575.1"/>
    <property type="molecule type" value="Genomic_DNA"/>
</dbReference>
<feature type="repeat" description="ANK" evidence="3">
    <location>
        <begin position="25"/>
        <end position="57"/>
    </location>
</feature>
<dbReference type="InParanoid" id="D8LCR2"/>
<sequence>MRVEVIRTVLDIEGVGEVDAVSGHEGRTALHYAAAGGHADAGRVLMFAGAKVDLVDADGSTALHHAIKSGCLRLAEDMVIAGAGVRAKDRRGNTPLHHAAAHGDPSFTCRLLRRGAFVSATNKHEQRPLHIAVKMEHVGVAKALLKAGAGPNVLFTTGDPTVRFSPLYLARRNAAMTSALVGMGADVTSVDNIGYSALHWAVRDGRSDVVDALIEVGADVEARTSRMISYYSDGGHCMKGMTPLHEAAYQGNYPGMLVLLQKGRANANAQDEHGHSPLHILCMNPQVCSAAACSDILLRSGADETATDEDRHTPADIMASSEGHNGWLQQLLANAPADRAWRRRGTLVMLRAQGVQAENEATTDAVLPRLVDLQNEALFRHIVRFL</sequence>
<keyword evidence="5" id="KW-1185">Reference proteome</keyword>
<organism evidence="4 5">
    <name type="scientific">Ectocarpus siliculosus</name>
    <name type="common">Brown alga</name>
    <name type="synonym">Conferva siliculosa</name>
    <dbReference type="NCBI Taxonomy" id="2880"/>
    <lineage>
        <taxon>Eukaryota</taxon>
        <taxon>Sar</taxon>
        <taxon>Stramenopiles</taxon>
        <taxon>Ochrophyta</taxon>
        <taxon>PX clade</taxon>
        <taxon>Phaeophyceae</taxon>
        <taxon>Ectocarpales</taxon>
        <taxon>Ectocarpaceae</taxon>
        <taxon>Ectocarpus</taxon>
    </lineage>
</organism>
<dbReference type="OrthoDB" id="10249694at2759"/>
<gene>
    <name evidence="4" type="ORF">Esi_0011_0168</name>
</gene>
<evidence type="ECO:0000256" key="1">
    <source>
        <dbReference type="ARBA" id="ARBA00022737"/>
    </source>
</evidence>
<feature type="repeat" description="ANK" evidence="3">
    <location>
        <begin position="239"/>
        <end position="272"/>
    </location>
</feature>
<dbReference type="Pfam" id="PF00023">
    <property type="entry name" value="Ank"/>
    <property type="match status" value="1"/>
</dbReference>
<dbReference type="InterPro" id="IPR036770">
    <property type="entry name" value="Ankyrin_rpt-contain_sf"/>
</dbReference>
<feature type="repeat" description="ANK" evidence="3">
    <location>
        <begin position="193"/>
        <end position="225"/>
    </location>
</feature>
<dbReference type="AlphaFoldDB" id="D8LCR2"/>
<accession>D8LCR2</accession>
<reference evidence="4 5" key="1">
    <citation type="journal article" date="2010" name="Nature">
        <title>The Ectocarpus genome and the independent evolution of multicellularity in brown algae.</title>
        <authorList>
            <person name="Cock J.M."/>
            <person name="Sterck L."/>
            <person name="Rouze P."/>
            <person name="Scornet D."/>
            <person name="Allen A.E."/>
            <person name="Amoutzias G."/>
            <person name="Anthouard V."/>
            <person name="Artiguenave F."/>
            <person name="Aury J.M."/>
            <person name="Badger J.H."/>
            <person name="Beszteri B."/>
            <person name="Billiau K."/>
            <person name="Bonnet E."/>
            <person name="Bothwell J.H."/>
            <person name="Bowler C."/>
            <person name="Boyen C."/>
            <person name="Brownlee C."/>
            <person name="Carrano C.J."/>
            <person name="Charrier B."/>
            <person name="Cho G.Y."/>
            <person name="Coelho S.M."/>
            <person name="Collen J."/>
            <person name="Corre E."/>
            <person name="Da Silva C."/>
            <person name="Delage L."/>
            <person name="Delaroque N."/>
            <person name="Dittami S.M."/>
            <person name="Doulbeau S."/>
            <person name="Elias M."/>
            <person name="Farnham G."/>
            <person name="Gachon C.M."/>
            <person name="Gschloessl B."/>
            <person name="Heesch S."/>
            <person name="Jabbari K."/>
            <person name="Jubin C."/>
            <person name="Kawai H."/>
            <person name="Kimura K."/>
            <person name="Kloareg B."/>
            <person name="Kupper F.C."/>
            <person name="Lang D."/>
            <person name="Le Bail A."/>
            <person name="Leblanc C."/>
            <person name="Lerouge P."/>
            <person name="Lohr M."/>
            <person name="Lopez P.J."/>
            <person name="Martens C."/>
            <person name="Maumus F."/>
            <person name="Michel G."/>
            <person name="Miranda-Saavedra D."/>
            <person name="Morales J."/>
            <person name="Moreau H."/>
            <person name="Motomura T."/>
            <person name="Nagasato C."/>
            <person name="Napoli C.A."/>
            <person name="Nelson D.R."/>
            <person name="Nyvall-Collen P."/>
            <person name="Peters A.F."/>
            <person name="Pommier C."/>
            <person name="Potin P."/>
            <person name="Poulain J."/>
            <person name="Quesneville H."/>
            <person name="Read B."/>
            <person name="Rensing S.A."/>
            <person name="Ritter A."/>
            <person name="Rousvoal S."/>
            <person name="Samanta M."/>
            <person name="Samson G."/>
            <person name="Schroeder D.C."/>
            <person name="Segurens B."/>
            <person name="Strittmatter M."/>
            <person name="Tonon T."/>
            <person name="Tregear J.W."/>
            <person name="Valentin K."/>
            <person name="von Dassow P."/>
            <person name="Yamagishi T."/>
            <person name="Van de Peer Y."/>
            <person name="Wincker P."/>
        </authorList>
    </citation>
    <scope>NUCLEOTIDE SEQUENCE [LARGE SCALE GENOMIC DNA]</scope>
    <source>
        <strain evidence="5">Ec32 / CCAP1310/4</strain>
    </source>
</reference>
<dbReference type="OMA" id="ELKEYYP"/>
<keyword evidence="1" id="KW-0677">Repeat</keyword>
<dbReference type="Pfam" id="PF13857">
    <property type="entry name" value="Ank_5"/>
    <property type="match status" value="1"/>
</dbReference>
<dbReference type="EMBL" id="FN649734">
    <property type="protein sequence ID" value="CBN79575.1"/>
    <property type="molecule type" value="Genomic_DNA"/>
</dbReference>
<dbReference type="PRINTS" id="PR01415">
    <property type="entry name" value="ANKYRIN"/>
</dbReference>
<evidence type="ECO:0000313" key="4">
    <source>
        <dbReference type="EMBL" id="CBN79575.1"/>
    </source>
</evidence>
<dbReference type="SMART" id="SM00248">
    <property type="entry name" value="ANK"/>
    <property type="match status" value="8"/>
</dbReference>
<evidence type="ECO:0000256" key="2">
    <source>
        <dbReference type="ARBA" id="ARBA00023043"/>
    </source>
</evidence>
<name>D8LCR2_ECTSI</name>
<protein>
    <submittedName>
        <fullName evidence="4">Ankyrin repeat protein</fullName>
    </submittedName>
</protein>
<keyword evidence="2 3" id="KW-0040">ANK repeat</keyword>
<dbReference type="SUPFAM" id="SSF48403">
    <property type="entry name" value="Ankyrin repeat"/>
    <property type="match status" value="1"/>
</dbReference>
<dbReference type="PANTHER" id="PTHR24198:SF165">
    <property type="entry name" value="ANKYRIN REPEAT-CONTAINING PROTEIN-RELATED"/>
    <property type="match status" value="1"/>
</dbReference>
<evidence type="ECO:0000256" key="3">
    <source>
        <dbReference type="PROSITE-ProRule" id="PRU00023"/>
    </source>
</evidence>
<dbReference type="PANTHER" id="PTHR24198">
    <property type="entry name" value="ANKYRIN REPEAT AND PROTEIN KINASE DOMAIN-CONTAINING PROTEIN"/>
    <property type="match status" value="1"/>
</dbReference>
<feature type="repeat" description="ANK" evidence="3">
    <location>
        <begin position="124"/>
        <end position="156"/>
    </location>
</feature>
<dbReference type="InterPro" id="IPR002110">
    <property type="entry name" value="Ankyrin_rpt"/>
</dbReference>
<dbReference type="eggNOG" id="KOG4177">
    <property type="taxonomic scope" value="Eukaryota"/>
</dbReference>
<dbReference type="Pfam" id="PF12796">
    <property type="entry name" value="Ank_2"/>
    <property type="match status" value="2"/>
</dbReference>
<dbReference type="PROSITE" id="PS50088">
    <property type="entry name" value="ANK_REPEAT"/>
    <property type="match status" value="7"/>
</dbReference>